<evidence type="ECO:0000256" key="3">
    <source>
        <dbReference type="PROSITE-ProRule" id="PRU00192"/>
    </source>
</evidence>
<dbReference type="Ensembl" id="ENSFHET00000029331.1">
    <property type="protein sequence ID" value="ENSFHEP00000019959.1"/>
    <property type="gene ID" value="ENSFHEG00000021875.1"/>
</dbReference>
<accession>A0A3Q2Q266</accession>
<dbReference type="Pfam" id="PF00018">
    <property type="entry name" value="SH3_1"/>
    <property type="match status" value="1"/>
</dbReference>
<dbReference type="InterPro" id="IPR002110">
    <property type="entry name" value="Ankyrin_rpt"/>
</dbReference>
<feature type="region of interest" description="Disordered" evidence="4">
    <location>
        <begin position="520"/>
        <end position="573"/>
    </location>
</feature>
<feature type="repeat" description="ANK" evidence="2">
    <location>
        <begin position="646"/>
        <end position="678"/>
    </location>
</feature>
<evidence type="ECO:0000256" key="1">
    <source>
        <dbReference type="ARBA" id="ARBA00022443"/>
    </source>
</evidence>
<keyword evidence="2" id="KW-0040">ANK repeat</keyword>
<dbReference type="PANTHER" id="PTHR24164">
    <property type="entry name" value="RELA-ASSOCIATED INHIBITOR"/>
    <property type="match status" value="1"/>
</dbReference>
<feature type="compositionally biased region" description="Low complexity" evidence="4">
    <location>
        <begin position="65"/>
        <end position="86"/>
    </location>
</feature>
<name>A0A3Q2Q266_FUNHE</name>
<dbReference type="InterPro" id="IPR036770">
    <property type="entry name" value="Ankyrin_rpt-contain_sf"/>
</dbReference>
<feature type="domain" description="SH3" evidence="5">
    <location>
        <begin position="712"/>
        <end position="772"/>
    </location>
</feature>
<keyword evidence="7" id="KW-1185">Reference proteome</keyword>
<reference evidence="6" key="1">
    <citation type="submission" date="2025-08" db="UniProtKB">
        <authorList>
            <consortium name="Ensembl"/>
        </authorList>
    </citation>
    <scope>IDENTIFICATION</scope>
</reference>
<dbReference type="PROSITE" id="PS50088">
    <property type="entry name" value="ANK_REPEAT"/>
    <property type="match status" value="2"/>
</dbReference>
<dbReference type="SMART" id="SM00248">
    <property type="entry name" value="ANK"/>
    <property type="match status" value="2"/>
</dbReference>
<sequence>MSSQTGFGNVLFQSIDSDLSASLAVADELSKEFSSMLQEASSSNDGATSENKTRSLPPRVNPQFSGPSSLSGSTYSQSSTNGTSSSKPFSPTYTSDFSMSSSRNAPSPPVISNSPHSSPKMHRVVHNTHRRSGSDDFTLKAQIPKQMPRSPRPESPSYFERSPQGLIGHRERTQSPSRMTGSLDPLPRLASHQMSQNLLNPFDGNQMSRRSPQPDRGSGQGYFRSPSPLSFNMQGSSTLPRNFTAFSQTEDSEKRQKSPESDWVRSPVPNSSWRESNLDSPPQALSPKKDPRLASFQGTYGSLPRSARIAVPPDASSSGPSPYTPQPIINRVNIPPPVTRQSGRIPLSVIMRLQNPFYGQMVHNKNFDGKENFAAYRMSEAPQRKIYQPPPYPAHHNPPELRQPAVYSDALHPGDIDAELERLDYLHHNPAAVEHPARPAAAGEAEPAVTPAPRPLSPTSLQPVVAPDVQIPEIPDREELLLIRAEIPRALKRRGSVKKKASQHQPNQYKNMIHKLLRKKEQRHKGAKGSDSSSDGEEGALPPVPQPVTQTSPVIPQDEKYNSILRKGGRKKSGKRARLSPLVLLLDGALMGELDTVMQAVKEMSDPSQPNDEGITGLHNAICGGHREVADFLVRSGANVSAPDSHGWTPLHCAASCNDRDMCEFLVRNGAAVMAFTERHGAVASQKCDPYLPGFEECESYLKAKEESMGVENNGVLYALCSYQAQAPDELSFKEGDMVTILKKGEGSDWWWASLCGREGFAPNNLFGLFPKVRPKSHC</sequence>
<organism evidence="6 7">
    <name type="scientific">Fundulus heteroclitus</name>
    <name type="common">Killifish</name>
    <name type="synonym">Mummichog</name>
    <dbReference type="NCBI Taxonomy" id="8078"/>
    <lineage>
        <taxon>Eukaryota</taxon>
        <taxon>Metazoa</taxon>
        <taxon>Chordata</taxon>
        <taxon>Craniata</taxon>
        <taxon>Vertebrata</taxon>
        <taxon>Euteleostomi</taxon>
        <taxon>Actinopterygii</taxon>
        <taxon>Neopterygii</taxon>
        <taxon>Teleostei</taxon>
        <taxon>Neoteleostei</taxon>
        <taxon>Acanthomorphata</taxon>
        <taxon>Ovalentaria</taxon>
        <taxon>Atherinomorphae</taxon>
        <taxon>Cyprinodontiformes</taxon>
        <taxon>Fundulidae</taxon>
        <taxon>Fundulus</taxon>
    </lineage>
</organism>
<evidence type="ECO:0000256" key="4">
    <source>
        <dbReference type="SAM" id="MobiDB-lite"/>
    </source>
</evidence>
<feature type="compositionally biased region" description="Low complexity" evidence="4">
    <location>
        <begin position="547"/>
        <end position="556"/>
    </location>
</feature>
<feature type="compositionally biased region" description="Basic residues" evidence="4">
    <location>
        <begin position="119"/>
        <end position="131"/>
    </location>
</feature>
<dbReference type="PANTHER" id="PTHR24164:SF4">
    <property type="entry name" value="RELA-ASSOCIATED INHIBITOR"/>
    <property type="match status" value="1"/>
</dbReference>
<dbReference type="SUPFAM" id="SSF48403">
    <property type="entry name" value="Ankyrin repeat"/>
    <property type="match status" value="1"/>
</dbReference>
<feature type="compositionally biased region" description="Polar residues" evidence="4">
    <location>
        <begin position="227"/>
        <end position="249"/>
    </location>
</feature>
<feature type="compositionally biased region" description="Polar residues" evidence="4">
    <location>
        <begin position="192"/>
        <end position="211"/>
    </location>
</feature>
<proteinExistence type="predicted"/>
<evidence type="ECO:0000313" key="6">
    <source>
        <dbReference type="Ensembl" id="ENSFHEP00000019959.1"/>
    </source>
</evidence>
<evidence type="ECO:0000256" key="2">
    <source>
        <dbReference type="PROSITE-ProRule" id="PRU00023"/>
    </source>
</evidence>
<dbReference type="Gene3D" id="1.25.40.20">
    <property type="entry name" value="Ankyrin repeat-containing domain"/>
    <property type="match status" value="1"/>
</dbReference>
<feature type="compositionally biased region" description="Polar residues" evidence="4">
    <location>
        <begin position="87"/>
        <end position="117"/>
    </location>
</feature>
<evidence type="ECO:0000259" key="5">
    <source>
        <dbReference type="PROSITE" id="PS50002"/>
    </source>
</evidence>
<feature type="repeat" description="ANK" evidence="2">
    <location>
        <begin position="613"/>
        <end position="645"/>
    </location>
</feature>
<dbReference type="Proteomes" id="UP000265000">
    <property type="component" value="Unplaced"/>
</dbReference>
<reference evidence="6" key="2">
    <citation type="submission" date="2025-09" db="UniProtKB">
        <authorList>
            <consortium name="Ensembl"/>
        </authorList>
    </citation>
    <scope>IDENTIFICATION</scope>
</reference>
<dbReference type="GO" id="GO:0006357">
    <property type="term" value="P:regulation of transcription by RNA polymerase II"/>
    <property type="evidence" value="ECO:0007669"/>
    <property type="project" value="TreeGrafter"/>
</dbReference>
<protein>
    <submittedName>
        <fullName evidence="6">Protein phosphatase 1, regulatory subunit 13 like</fullName>
    </submittedName>
</protein>
<dbReference type="AlphaFoldDB" id="A0A3Q2Q266"/>
<dbReference type="InterPro" id="IPR001452">
    <property type="entry name" value="SH3_domain"/>
</dbReference>
<feature type="compositionally biased region" description="Polar residues" evidence="4">
    <location>
        <begin position="32"/>
        <end position="50"/>
    </location>
</feature>
<feature type="region of interest" description="Disordered" evidence="4">
    <location>
        <begin position="436"/>
        <end position="461"/>
    </location>
</feature>
<feature type="compositionally biased region" description="Basic and acidic residues" evidence="4">
    <location>
        <begin position="251"/>
        <end position="263"/>
    </location>
</feature>
<keyword evidence="1 3" id="KW-0728">SH3 domain</keyword>
<feature type="compositionally biased region" description="Low complexity" evidence="4">
    <location>
        <begin position="436"/>
        <end position="449"/>
    </location>
</feature>
<dbReference type="GO" id="GO:0045597">
    <property type="term" value="P:positive regulation of cell differentiation"/>
    <property type="evidence" value="ECO:0007669"/>
    <property type="project" value="TreeGrafter"/>
</dbReference>
<feature type="region of interest" description="Disordered" evidence="4">
    <location>
        <begin position="31"/>
        <end position="341"/>
    </location>
</feature>
<feature type="compositionally biased region" description="Polar residues" evidence="4">
    <location>
        <begin position="268"/>
        <end position="280"/>
    </location>
</feature>
<evidence type="ECO:0000313" key="7">
    <source>
        <dbReference type="Proteomes" id="UP000265000"/>
    </source>
</evidence>
<dbReference type="SMART" id="SM00326">
    <property type="entry name" value="SH3"/>
    <property type="match status" value="1"/>
</dbReference>
<dbReference type="SUPFAM" id="SSF50044">
    <property type="entry name" value="SH3-domain"/>
    <property type="match status" value="1"/>
</dbReference>
<dbReference type="InterPro" id="IPR028320">
    <property type="entry name" value="iASPP"/>
</dbReference>
<dbReference type="Pfam" id="PF12796">
    <property type="entry name" value="Ank_2"/>
    <property type="match status" value="1"/>
</dbReference>
<dbReference type="PROSITE" id="PS50297">
    <property type="entry name" value="ANK_REP_REGION"/>
    <property type="match status" value="2"/>
</dbReference>
<dbReference type="PROSITE" id="PS50002">
    <property type="entry name" value="SH3"/>
    <property type="match status" value="1"/>
</dbReference>
<dbReference type="InterPro" id="IPR036028">
    <property type="entry name" value="SH3-like_dom_sf"/>
</dbReference>
<dbReference type="GeneTree" id="ENSGT00940000160551"/>